<evidence type="ECO:0000313" key="3">
    <source>
        <dbReference type="EMBL" id="SOE51209.1"/>
    </source>
</evidence>
<dbReference type="CDD" id="cd02440">
    <property type="entry name" value="AdoMet_MTases"/>
    <property type="match status" value="1"/>
</dbReference>
<evidence type="ECO:0000256" key="1">
    <source>
        <dbReference type="ARBA" id="ARBA00022679"/>
    </source>
</evidence>
<organism evidence="3 4">
    <name type="scientific">Salinibacterium xinjiangense</name>
    <dbReference type="NCBI Taxonomy" id="386302"/>
    <lineage>
        <taxon>Bacteria</taxon>
        <taxon>Bacillati</taxon>
        <taxon>Actinomycetota</taxon>
        <taxon>Actinomycetes</taxon>
        <taxon>Micrococcales</taxon>
        <taxon>Microbacteriaceae</taxon>
        <taxon>Salinibacterium</taxon>
    </lineage>
</organism>
<keyword evidence="4" id="KW-1185">Reference proteome</keyword>
<name>A0A2C8YL50_9MICO</name>
<gene>
    <name evidence="3" type="ORF">SAMN06296378_0402</name>
</gene>
<dbReference type="GO" id="GO:0032259">
    <property type="term" value="P:methylation"/>
    <property type="evidence" value="ECO:0007669"/>
    <property type="project" value="UniProtKB-KW"/>
</dbReference>
<dbReference type="OrthoDB" id="9786503at2"/>
<dbReference type="Pfam" id="PF13649">
    <property type="entry name" value="Methyltransf_25"/>
    <property type="match status" value="1"/>
</dbReference>
<dbReference type="Proteomes" id="UP000219440">
    <property type="component" value="Unassembled WGS sequence"/>
</dbReference>
<dbReference type="EMBL" id="OCST01000001">
    <property type="protein sequence ID" value="SOE51209.1"/>
    <property type="molecule type" value="Genomic_DNA"/>
</dbReference>
<dbReference type="PANTHER" id="PTHR43861:SF3">
    <property type="entry name" value="PUTATIVE (AFU_ORTHOLOGUE AFUA_2G14390)-RELATED"/>
    <property type="match status" value="1"/>
</dbReference>
<accession>A0A2C8YL50</accession>
<evidence type="ECO:0000259" key="2">
    <source>
        <dbReference type="Pfam" id="PF13649"/>
    </source>
</evidence>
<dbReference type="GO" id="GO:0008168">
    <property type="term" value="F:methyltransferase activity"/>
    <property type="evidence" value="ECO:0007669"/>
    <property type="project" value="UniProtKB-KW"/>
</dbReference>
<keyword evidence="1 3" id="KW-0808">Transferase</keyword>
<dbReference type="SUPFAM" id="SSF53335">
    <property type="entry name" value="S-adenosyl-L-methionine-dependent methyltransferases"/>
    <property type="match status" value="1"/>
</dbReference>
<reference evidence="3 4" key="1">
    <citation type="submission" date="2017-09" db="EMBL/GenBank/DDBJ databases">
        <authorList>
            <person name="Ehlers B."/>
            <person name="Leendertz F.H."/>
        </authorList>
    </citation>
    <scope>NUCLEOTIDE SEQUENCE [LARGE SCALE GENOMIC DNA]</scope>
    <source>
        <strain evidence="3 4">CGMCC 1.05381</strain>
    </source>
</reference>
<dbReference type="AlphaFoldDB" id="A0A2C8YL50"/>
<dbReference type="RefSeq" id="WP_097059544.1">
    <property type="nucleotide sequence ID" value="NZ_BMLC01000002.1"/>
</dbReference>
<dbReference type="InterPro" id="IPR041698">
    <property type="entry name" value="Methyltransf_25"/>
</dbReference>
<proteinExistence type="predicted"/>
<dbReference type="PANTHER" id="PTHR43861">
    <property type="entry name" value="TRANS-ACONITATE 2-METHYLTRANSFERASE-RELATED"/>
    <property type="match status" value="1"/>
</dbReference>
<protein>
    <submittedName>
        <fullName evidence="3">Methyltransferase domain-containing protein</fullName>
    </submittedName>
</protein>
<evidence type="ECO:0000313" key="4">
    <source>
        <dbReference type="Proteomes" id="UP000219440"/>
    </source>
</evidence>
<dbReference type="InterPro" id="IPR029063">
    <property type="entry name" value="SAM-dependent_MTases_sf"/>
</dbReference>
<dbReference type="Gene3D" id="3.40.50.150">
    <property type="entry name" value="Vaccinia Virus protein VP39"/>
    <property type="match status" value="1"/>
</dbReference>
<sequence length="221" mass="23545">MTSPEPHPTAAEYWQNRYLENVRSWSGKVNTALEREVGGVTPGTALDLGSGEGGDALWLARNGWRVTAVDIAPAALAIGAAAQQLGDAITWVAADLSEWNPPIEYDLVTACFLHSTVDLPRERILRRAAEAVAPGGMLLVVGHSGVPHWVDSPADCHHGAGHLPTPEEVLASLFDDNPRLSLADWAVVTKELVERQATGPDGTIGPIVDCVLALRRVVTAE</sequence>
<feature type="domain" description="Methyltransferase" evidence="2">
    <location>
        <begin position="46"/>
        <end position="136"/>
    </location>
</feature>
<keyword evidence="3" id="KW-0489">Methyltransferase</keyword>